<dbReference type="AlphaFoldDB" id="A0A9D1J1Z6"/>
<accession>A0A9D1J1Z6</accession>
<gene>
    <name evidence="1" type="ORF">IAA54_08670</name>
</gene>
<dbReference type="GO" id="GO:0016301">
    <property type="term" value="F:kinase activity"/>
    <property type="evidence" value="ECO:0007669"/>
    <property type="project" value="UniProtKB-KW"/>
</dbReference>
<proteinExistence type="predicted"/>
<keyword evidence="1" id="KW-0418">Kinase</keyword>
<keyword evidence="1" id="KW-0808">Transferase</keyword>
<organism evidence="1 2">
    <name type="scientific">Candidatus Gallacutalibacter pullicola</name>
    <dbReference type="NCBI Taxonomy" id="2840830"/>
    <lineage>
        <taxon>Bacteria</taxon>
        <taxon>Bacillati</taxon>
        <taxon>Bacillota</taxon>
        <taxon>Clostridia</taxon>
        <taxon>Eubacteriales</taxon>
        <taxon>Candidatus Gallacutalibacter</taxon>
    </lineage>
</organism>
<dbReference type="Proteomes" id="UP000886785">
    <property type="component" value="Unassembled WGS sequence"/>
</dbReference>
<evidence type="ECO:0000313" key="1">
    <source>
        <dbReference type="EMBL" id="HIR57730.1"/>
    </source>
</evidence>
<dbReference type="SUPFAM" id="SSF52540">
    <property type="entry name" value="P-loop containing nucleoside triphosphate hydrolases"/>
    <property type="match status" value="1"/>
</dbReference>
<name>A0A9D1J1Z6_9FIRM</name>
<reference evidence="1" key="1">
    <citation type="submission" date="2020-10" db="EMBL/GenBank/DDBJ databases">
        <authorList>
            <person name="Gilroy R."/>
        </authorList>
    </citation>
    <scope>NUCLEOTIDE SEQUENCE</scope>
    <source>
        <strain evidence="1">ChiSjej1B19-7085</strain>
    </source>
</reference>
<reference evidence="1" key="2">
    <citation type="journal article" date="2021" name="PeerJ">
        <title>Extensive microbial diversity within the chicken gut microbiome revealed by metagenomics and culture.</title>
        <authorList>
            <person name="Gilroy R."/>
            <person name="Ravi A."/>
            <person name="Getino M."/>
            <person name="Pursley I."/>
            <person name="Horton D.L."/>
            <person name="Alikhan N.F."/>
            <person name="Baker D."/>
            <person name="Gharbi K."/>
            <person name="Hall N."/>
            <person name="Watson M."/>
            <person name="Adriaenssens E.M."/>
            <person name="Foster-Nyarko E."/>
            <person name="Jarju S."/>
            <person name="Secka A."/>
            <person name="Antonio M."/>
            <person name="Oren A."/>
            <person name="Chaudhuri R.R."/>
            <person name="La Ragione R."/>
            <person name="Hildebrand F."/>
            <person name="Pallen M.J."/>
        </authorList>
    </citation>
    <scope>NUCLEOTIDE SEQUENCE</scope>
    <source>
        <strain evidence="1">ChiSjej1B19-7085</strain>
    </source>
</reference>
<dbReference type="InterPro" id="IPR027417">
    <property type="entry name" value="P-loop_NTPase"/>
</dbReference>
<dbReference type="EMBL" id="DVHF01000102">
    <property type="protein sequence ID" value="HIR57730.1"/>
    <property type="molecule type" value="Genomic_DNA"/>
</dbReference>
<protein>
    <submittedName>
        <fullName evidence="1">Cytidylate kinase-like family protein</fullName>
    </submittedName>
</protein>
<sequence length="209" mass="23662">MSMNTIITISRQFGSGGREIGKQLSERYNIPYYDKELIALAAKQSGYSEEVFAKADERATNSLLYSLLMGSYNMGGRIAAYNDMPINDKLFLIQADIIKEAAQKGPCVIVGRCGDYVLRDFENVFHVFIYADKASRIEHSVKLHGMEPEKAPDILTKKDKQRANYYNFYTNKRWDDPANYHLMINSGIFGIDGSVDLIVNALEHLNAEK</sequence>
<dbReference type="Pfam" id="PF13189">
    <property type="entry name" value="Cytidylate_kin2"/>
    <property type="match status" value="1"/>
</dbReference>
<comment type="caution">
    <text evidence="1">The sequence shown here is derived from an EMBL/GenBank/DDBJ whole genome shotgun (WGS) entry which is preliminary data.</text>
</comment>
<evidence type="ECO:0000313" key="2">
    <source>
        <dbReference type="Proteomes" id="UP000886785"/>
    </source>
</evidence>
<dbReference type="Gene3D" id="3.40.50.300">
    <property type="entry name" value="P-loop containing nucleotide triphosphate hydrolases"/>
    <property type="match status" value="1"/>
</dbReference>